<sequence length="72" mass="8546">MEHPLPLLLMALQPVCPVLSRDSHIPSPSEHGHVHNSVQPLIMYYHWYKYFQNHISCYPLTILFLFRFVLTQ</sequence>
<organism evidence="1">
    <name type="scientific">Rhizophora mucronata</name>
    <name type="common">Asiatic mangrove</name>
    <dbReference type="NCBI Taxonomy" id="61149"/>
    <lineage>
        <taxon>Eukaryota</taxon>
        <taxon>Viridiplantae</taxon>
        <taxon>Streptophyta</taxon>
        <taxon>Embryophyta</taxon>
        <taxon>Tracheophyta</taxon>
        <taxon>Spermatophyta</taxon>
        <taxon>Magnoliopsida</taxon>
        <taxon>eudicotyledons</taxon>
        <taxon>Gunneridae</taxon>
        <taxon>Pentapetalae</taxon>
        <taxon>rosids</taxon>
        <taxon>fabids</taxon>
        <taxon>Malpighiales</taxon>
        <taxon>Rhizophoraceae</taxon>
        <taxon>Rhizophora</taxon>
    </lineage>
</organism>
<reference evidence="1" key="1">
    <citation type="submission" date="2018-02" db="EMBL/GenBank/DDBJ databases">
        <title>Rhizophora mucronata_Transcriptome.</title>
        <authorList>
            <person name="Meera S.P."/>
            <person name="Sreeshan A."/>
            <person name="Augustine A."/>
        </authorList>
    </citation>
    <scope>NUCLEOTIDE SEQUENCE</scope>
    <source>
        <tissue evidence="1">Leaf</tissue>
    </source>
</reference>
<evidence type="ECO:0000313" key="1">
    <source>
        <dbReference type="EMBL" id="MBX22753.1"/>
    </source>
</evidence>
<dbReference type="EMBL" id="GGEC01042265">
    <property type="protein sequence ID" value="MBX22749.1"/>
    <property type="molecule type" value="Transcribed_RNA"/>
</dbReference>
<proteinExistence type="predicted"/>
<dbReference type="EMBL" id="GGEC01042269">
    <property type="protein sequence ID" value="MBX22753.1"/>
    <property type="molecule type" value="Transcribed_RNA"/>
</dbReference>
<name>A0A2P2LXQ9_RHIMU</name>
<protein>
    <submittedName>
        <fullName evidence="1">Uncharacterized protein MANES_04G084500</fullName>
    </submittedName>
</protein>
<dbReference type="AlphaFoldDB" id="A0A2P2LXQ9"/>
<accession>A0A2P2LXQ9</accession>